<name>A0A5J4L2X4_9ZZZZ</name>
<gene>
    <name evidence="1" type="ORF">A45J_0937</name>
</gene>
<protein>
    <submittedName>
        <fullName evidence="1">Uncharacterized protein</fullName>
    </submittedName>
</protein>
<dbReference type="EMBL" id="BLAB01000001">
    <property type="protein sequence ID" value="GER93201.1"/>
    <property type="molecule type" value="Genomic_DNA"/>
</dbReference>
<evidence type="ECO:0000313" key="1">
    <source>
        <dbReference type="EMBL" id="GER93201.1"/>
    </source>
</evidence>
<accession>A0A5J4L2X4</accession>
<proteinExistence type="predicted"/>
<dbReference type="AlphaFoldDB" id="A0A5J4L2X4"/>
<sequence length="66" mass="7914">MLTDIAKRGVDIVILNEASAMLRHQVFKTKQTLVVKDKKHYINFRLKSMSDYEEYKHISRLDIYDR</sequence>
<reference evidence="1" key="1">
    <citation type="submission" date="2019-10" db="EMBL/GenBank/DDBJ databases">
        <title>Metagenomic sequencing of thiosulfate-disproportionating enrichment culture.</title>
        <authorList>
            <person name="Umezawa K."/>
            <person name="Kojima H."/>
            <person name="Fukui M."/>
        </authorList>
    </citation>
    <scope>NUCLEOTIDE SEQUENCE</scope>
    <source>
        <strain evidence="1">45J</strain>
    </source>
</reference>
<organism evidence="1">
    <name type="scientific">hot springs metagenome</name>
    <dbReference type="NCBI Taxonomy" id="433727"/>
    <lineage>
        <taxon>unclassified sequences</taxon>
        <taxon>metagenomes</taxon>
        <taxon>ecological metagenomes</taxon>
    </lineage>
</organism>
<comment type="caution">
    <text evidence="1">The sequence shown here is derived from an EMBL/GenBank/DDBJ whole genome shotgun (WGS) entry which is preliminary data.</text>
</comment>